<name>A0A1F5SJ45_9BACT</name>
<accession>A0A1F5SJ45</accession>
<dbReference type="STRING" id="1797995.A2242_00940"/>
<organism evidence="1 2">
    <name type="scientific">Candidatus Falkowbacteria bacterium RIFOXYA2_FULL_47_9</name>
    <dbReference type="NCBI Taxonomy" id="1797995"/>
    <lineage>
        <taxon>Bacteria</taxon>
        <taxon>Candidatus Falkowiibacteriota</taxon>
    </lineage>
</organism>
<evidence type="ECO:0008006" key="3">
    <source>
        <dbReference type="Google" id="ProtNLM"/>
    </source>
</evidence>
<dbReference type="AlphaFoldDB" id="A0A1F5SJ45"/>
<comment type="caution">
    <text evidence="1">The sequence shown here is derived from an EMBL/GenBank/DDBJ whole genome shotgun (WGS) entry which is preliminary data.</text>
</comment>
<dbReference type="Proteomes" id="UP000178925">
    <property type="component" value="Unassembled WGS sequence"/>
</dbReference>
<gene>
    <name evidence="1" type="ORF">A2242_00940</name>
</gene>
<dbReference type="EMBL" id="MFGC01000044">
    <property type="protein sequence ID" value="OGF26566.1"/>
    <property type="molecule type" value="Genomic_DNA"/>
</dbReference>
<evidence type="ECO:0000313" key="2">
    <source>
        <dbReference type="Proteomes" id="UP000178925"/>
    </source>
</evidence>
<evidence type="ECO:0000313" key="1">
    <source>
        <dbReference type="EMBL" id="OGF26566.1"/>
    </source>
</evidence>
<sequence length="157" mass="17658">MKKLVILIVAVLIVGFGWWYVSTNYSSPDENEPKAEIFNQERLADYEGQKSIQLTDVSGGGAVGTAWLVFKDGQTYNRVMASDLLGLENNDFYEGWLVNPKTKQYFSTGKLNNLGDGNYYLEFNNNSIKEEYNFVVITLESDDGDSFPAKHILEGGF</sequence>
<reference evidence="1 2" key="1">
    <citation type="journal article" date="2016" name="Nat. Commun.">
        <title>Thousands of microbial genomes shed light on interconnected biogeochemical processes in an aquifer system.</title>
        <authorList>
            <person name="Anantharaman K."/>
            <person name="Brown C.T."/>
            <person name="Hug L.A."/>
            <person name="Sharon I."/>
            <person name="Castelle C.J."/>
            <person name="Probst A.J."/>
            <person name="Thomas B.C."/>
            <person name="Singh A."/>
            <person name="Wilkins M.J."/>
            <person name="Karaoz U."/>
            <person name="Brodie E.L."/>
            <person name="Williams K.H."/>
            <person name="Hubbard S.S."/>
            <person name="Banfield J.F."/>
        </authorList>
    </citation>
    <scope>NUCLEOTIDE SEQUENCE [LARGE SCALE GENOMIC DNA]</scope>
</reference>
<proteinExistence type="predicted"/>
<protein>
    <recommendedName>
        <fullName evidence="3">Anti-sigma factor</fullName>
    </recommendedName>
</protein>